<dbReference type="Gene3D" id="3.40.50.1000">
    <property type="entry name" value="HAD superfamily/HAD-like"/>
    <property type="match status" value="1"/>
</dbReference>
<dbReference type="PANTHER" id="PTHR43434">
    <property type="entry name" value="PHOSPHOGLYCOLATE PHOSPHATASE"/>
    <property type="match status" value="1"/>
</dbReference>
<dbReference type="GO" id="GO:0005829">
    <property type="term" value="C:cytosol"/>
    <property type="evidence" value="ECO:0007669"/>
    <property type="project" value="TreeGrafter"/>
</dbReference>
<keyword evidence="2" id="KW-1185">Reference proteome</keyword>
<protein>
    <submittedName>
        <fullName evidence="1">Phosphoglycolate phosphatase</fullName>
    </submittedName>
</protein>
<dbReference type="AlphaFoldDB" id="A0A1N6FJR0"/>
<reference evidence="1 2" key="1">
    <citation type="submission" date="2016-11" db="EMBL/GenBank/DDBJ databases">
        <authorList>
            <person name="Jaros S."/>
            <person name="Januszkiewicz K."/>
            <person name="Wedrychowicz H."/>
        </authorList>
    </citation>
    <scope>NUCLEOTIDE SEQUENCE [LARGE SCALE GENOMIC DNA]</scope>
    <source>
        <strain evidence="1 2">GAS95</strain>
    </source>
</reference>
<dbReference type="InterPro" id="IPR023214">
    <property type="entry name" value="HAD_sf"/>
</dbReference>
<organism evidence="1 2">
    <name type="scientific">Paraburkholderia phenazinium</name>
    <dbReference type="NCBI Taxonomy" id="60549"/>
    <lineage>
        <taxon>Bacteria</taxon>
        <taxon>Pseudomonadati</taxon>
        <taxon>Pseudomonadota</taxon>
        <taxon>Betaproteobacteria</taxon>
        <taxon>Burkholderiales</taxon>
        <taxon>Burkholderiaceae</taxon>
        <taxon>Paraburkholderia</taxon>
    </lineage>
</organism>
<dbReference type="GO" id="GO:0004713">
    <property type="term" value="F:protein tyrosine kinase activity"/>
    <property type="evidence" value="ECO:0007669"/>
    <property type="project" value="TreeGrafter"/>
</dbReference>
<dbReference type="InterPro" id="IPR041492">
    <property type="entry name" value="HAD_2"/>
</dbReference>
<evidence type="ECO:0000313" key="2">
    <source>
        <dbReference type="Proteomes" id="UP000185151"/>
    </source>
</evidence>
<dbReference type="EMBL" id="FSRU01000001">
    <property type="protein sequence ID" value="SIN95466.1"/>
    <property type="molecule type" value="Genomic_DNA"/>
</dbReference>
<dbReference type="Gene3D" id="1.10.150.240">
    <property type="entry name" value="Putative phosphatase, domain 2"/>
    <property type="match status" value="1"/>
</dbReference>
<dbReference type="SUPFAM" id="SSF56784">
    <property type="entry name" value="HAD-like"/>
    <property type="match status" value="1"/>
</dbReference>
<dbReference type="SFLD" id="SFLDS00003">
    <property type="entry name" value="Haloacid_Dehalogenase"/>
    <property type="match status" value="1"/>
</dbReference>
<dbReference type="Proteomes" id="UP000185151">
    <property type="component" value="Unassembled WGS sequence"/>
</dbReference>
<dbReference type="SFLD" id="SFLDG01129">
    <property type="entry name" value="C1.5:_HAD__Beta-PGM__Phosphata"/>
    <property type="match status" value="1"/>
</dbReference>
<dbReference type="Pfam" id="PF13419">
    <property type="entry name" value="HAD_2"/>
    <property type="match status" value="1"/>
</dbReference>
<gene>
    <name evidence="1" type="ORF">SAMN05444165_0234</name>
</gene>
<dbReference type="InterPro" id="IPR036412">
    <property type="entry name" value="HAD-like_sf"/>
</dbReference>
<accession>A0A1N6FJR0</accession>
<dbReference type="OrthoDB" id="5293434at2"/>
<dbReference type="InterPro" id="IPR023198">
    <property type="entry name" value="PGP-like_dom2"/>
</dbReference>
<dbReference type="PANTHER" id="PTHR43434:SF20">
    <property type="entry name" value="5'-NUCLEOTIDASE"/>
    <property type="match status" value="1"/>
</dbReference>
<name>A0A1N6FJR0_9BURK</name>
<dbReference type="InterPro" id="IPR050155">
    <property type="entry name" value="HAD-like_hydrolase_sf"/>
</dbReference>
<sequence>MRTLLFDLDGTLSDPLVGISRSINHALTSLGYTALPESEVAQYVGPPLDDTFRVVTGAPEAEVRQLILLYRERYAETGFAENTLYPGIDTALDALAQQGIPMGICTSKLANFADKILHRFGIRDHFRFISGGDIGVTKQQQIARLLSDGAVDPQARMIGDRSVDLLAAHANGIGSVGVLWGYGSRKELADQSPLRLLESVDEIAGLVDLP</sequence>
<proteinExistence type="predicted"/>
<evidence type="ECO:0000313" key="1">
    <source>
        <dbReference type="EMBL" id="SIN95466.1"/>
    </source>
</evidence>